<organism evidence="1 2">
    <name type="scientific">Cinchona calisaya</name>
    <dbReference type="NCBI Taxonomy" id="153742"/>
    <lineage>
        <taxon>Eukaryota</taxon>
        <taxon>Viridiplantae</taxon>
        <taxon>Streptophyta</taxon>
        <taxon>Embryophyta</taxon>
        <taxon>Tracheophyta</taxon>
        <taxon>Spermatophyta</taxon>
        <taxon>Magnoliopsida</taxon>
        <taxon>eudicotyledons</taxon>
        <taxon>Gunneridae</taxon>
        <taxon>Pentapetalae</taxon>
        <taxon>asterids</taxon>
        <taxon>lamiids</taxon>
        <taxon>Gentianales</taxon>
        <taxon>Rubiaceae</taxon>
        <taxon>Cinchonoideae</taxon>
        <taxon>Cinchoneae</taxon>
        <taxon>Cinchona</taxon>
    </lineage>
</organism>
<evidence type="ECO:0000313" key="2">
    <source>
        <dbReference type="Proteomes" id="UP001630127"/>
    </source>
</evidence>
<proteinExistence type="predicted"/>
<reference evidence="1 2" key="1">
    <citation type="submission" date="2024-11" db="EMBL/GenBank/DDBJ databases">
        <title>A near-complete genome assembly of Cinchona calisaya.</title>
        <authorList>
            <person name="Lian D.C."/>
            <person name="Zhao X.W."/>
            <person name="Wei L."/>
        </authorList>
    </citation>
    <scope>NUCLEOTIDE SEQUENCE [LARGE SCALE GENOMIC DNA]</scope>
    <source>
        <tissue evidence="1">Nenye</tissue>
    </source>
</reference>
<dbReference type="EMBL" id="JBJUIK010000015">
    <property type="protein sequence ID" value="KAL3501860.1"/>
    <property type="molecule type" value="Genomic_DNA"/>
</dbReference>
<sequence>MDSGDGGGATKSGERSEVKMLISEEKPTEQELLYLLLLKAAENDFQTEQVKDKTLYGEDAAPWRVFGDDDH</sequence>
<comment type="caution">
    <text evidence="1">The sequence shown here is derived from an EMBL/GenBank/DDBJ whole genome shotgun (WGS) entry which is preliminary data.</text>
</comment>
<keyword evidence="2" id="KW-1185">Reference proteome</keyword>
<dbReference type="AlphaFoldDB" id="A0ABD2Y4S5"/>
<gene>
    <name evidence="1" type="ORF">ACH5RR_036309</name>
</gene>
<protein>
    <submittedName>
        <fullName evidence="1">Uncharacterized protein</fullName>
    </submittedName>
</protein>
<dbReference type="Proteomes" id="UP001630127">
    <property type="component" value="Unassembled WGS sequence"/>
</dbReference>
<name>A0ABD2Y4S5_9GENT</name>
<evidence type="ECO:0000313" key="1">
    <source>
        <dbReference type="EMBL" id="KAL3501860.1"/>
    </source>
</evidence>
<accession>A0ABD2Y4S5</accession>